<evidence type="ECO:0000256" key="1">
    <source>
        <dbReference type="ARBA" id="ARBA00001933"/>
    </source>
</evidence>
<evidence type="ECO:0000259" key="3">
    <source>
        <dbReference type="Pfam" id="PF00291"/>
    </source>
</evidence>
<keyword evidence="5" id="KW-1185">Reference proteome</keyword>
<accession>A0ABX3IL97</accession>
<comment type="caution">
    <text evidence="4">The sequence shown here is derived from an EMBL/GenBank/DDBJ whole genome shotgun (WGS) entry which is preliminary data.</text>
</comment>
<dbReference type="InterPro" id="IPR001926">
    <property type="entry name" value="TrpB-like_PALP"/>
</dbReference>
<organism evidence="4 5">
    <name type="scientific">Thermosipho affectus</name>
    <dbReference type="NCBI Taxonomy" id="660294"/>
    <lineage>
        <taxon>Bacteria</taxon>
        <taxon>Thermotogati</taxon>
        <taxon>Thermotogota</taxon>
        <taxon>Thermotogae</taxon>
        <taxon>Thermotogales</taxon>
        <taxon>Fervidobacteriaceae</taxon>
        <taxon>Thermosipho</taxon>
    </lineage>
</organism>
<evidence type="ECO:0000256" key="2">
    <source>
        <dbReference type="ARBA" id="ARBA00022898"/>
    </source>
</evidence>
<feature type="domain" description="Tryptophan synthase beta chain-like PALP" evidence="3">
    <location>
        <begin position="79"/>
        <end position="262"/>
    </location>
</feature>
<evidence type="ECO:0000313" key="5">
    <source>
        <dbReference type="Proteomes" id="UP000242616"/>
    </source>
</evidence>
<evidence type="ECO:0000313" key="4">
    <source>
        <dbReference type="EMBL" id="ONN28103.1"/>
    </source>
</evidence>
<dbReference type="Pfam" id="PF00291">
    <property type="entry name" value="PALP"/>
    <property type="match status" value="1"/>
</dbReference>
<dbReference type="Gene3D" id="3.40.50.1100">
    <property type="match status" value="2"/>
</dbReference>
<dbReference type="RefSeq" id="WP_077197674.1">
    <property type="nucleotide sequence ID" value="NZ_LBFC01000001.1"/>
</dbReference>
<dbReference type="InterPro" id="IPR036052">
    <property type="entry name" value="TrpB-like_PALP_sf"/>
</dbReference>
<reference evidence="4 5" key="1">
    <citation type="submission" date="2015-06" db="EMBL/GenBank/DDBJ databases">
        <title>Genome sequencing of Thermotogales isolates from hydrothermal vents.</title>
        <authorList>
            <person name="Haverkamp T.H."/>
            <person name="Kublanov I.V."/>
            <person name="Nesbo C.L."/>
        </authorList>
    </citation>
    <scope>NUCLEOTIDE SEQUENCE [LARGE SCALE GENOMIC DNA]</scope>
    <source>
        <strain evidence="5">ik275mar</strain>
    </source>
</reference>
<dbReference type="SUPFAM" id="SSF53686">
    <property type="entry name" value="Tryptophan synthase beta subunit-like PLP-dependent enzymes"/>
    <property type="match status" value="1"/>
</dbReference>
<proteinExistence type="predicted"/>
<dbReference type="EMBL" id="LBFC01000001">
    <property type="protein sequence ID" value="ONN28103.1"/>
    <property type="molecule type" value="Genomic_DNA"/>
</dbReference>
<dbReference type="Proteomes" id="UP000242616">
    <property type="component" value="Unassembled WGS sequence"/>
</dbReference>
<keyword evidence="2" id="KW-0663">Pyridoxal phosphate</keyword>
<dbReference type="InterPro" id="IPR050214">
    <property type="entry name" value="Cys_Synth/Cystath_Beta-Synth"/>
</dbReference>
<dbReference type="PANTHER" id="PTHR10314">
    <property type="entry name" value="CYSTATHIONINE BETA-SYNTHASE"/>
    <property type="match status" value="1"/>
</dbReference>
<sequence length="471" mass="54119">MKKVPVIGPTFSEMLNPEKVDSKIRKRALETKKKDPLHPINLFNITWKNENNEYYYFILPSELTGVKPNIIVLYAKEFPSGSHKVGATYSILAEKTVSGEVDPFKHTLVWPSTGNYGIGGAWVSSRMNYKSIVLLPELMSKERFEIIRAYGAEVIATPGCESNVKEIYDKAKELYNKNPEKIRILNQFEEFGNYRFHYYVTGNSMIDLVKKRNIGNGKISAVVLGVGSAGTIASGDRVKQEFPNAKVVTVEPLQCPTISLNGYGGHDIQGIGDKHVTWIHNVLNNDAVVLVDDIDSKKMLHVFSDPVGKEFLKSFVNKDLIEFISDKFGISGVANLIGAIKVAKHYKFGADDNIFIVATDSIERYRSVMKDLEEKFGKLTLNEAKNRYERIISYQEPSWIFEGTMYNKERWHNLKYYTWVEQQGKTVEELNAQRDYNYWKKEQEKVEEIDELIVEYREKHKNELEKIYFED</sequence>
<name>A0ABX3IL97_9BACT</name>
<gene>
    <name evidence="4" type="ORF">XJ44_00080</name>
</gene>
<protein>
    <submittedName>
        <fullName evidence="4">Pyridoxal-5'-phosphate-dependent protein subunit beta</fullName>
    </submittedName>
</protein>
<comment type="cofactor">
    <cofactor evidence="1">
        <name>pyridoxal 5'-phosphate</name>
        <dbReference type="ChEBI" id="CHEBI:597326"/>
    </cofactor>
</comment>